<reference evidence="1 3" key="2">
    <citation type="journal article" date="2018" name="Microb. Genom.">
        <title>Deciphering the unexplored Leptospira diversity from soils uncovers genomic evolution to virulence.</title>
        <authorList>
            <person name="Thibeaux R."/>
            <person name="Iraola G."/>
            <person name="Ferres I."/>
            <person name="Bierque E."/>
            <person name="Girault D."/>
            <person name="Soupe-Gilbert M.E."/>
            <person name="Picardeau M."/>
            <person name="Goarant C."/>
        </authorList>
    </citation>
    <scope>NUCLEOTIDE SEQUENCE [LARGE SCALE GENOMIC DNA]</scope>
    <source>
        <strain evidence="1 3">ATI7-C-A5</strain>
    </source>
</reference>
<dbReference type="Proteomes" id="UP000232122">
    <property type="component" value="Unassembled WGS sequence"/>
</dbReference>
<organism evidence="2">
    <name type="scientific">Leptospira ellisii</name>
    <dbReference type="NCBI Taxonomy" id="2023197"/>
    <lineage>
        <taxon>Bacteria</taxon>
        <taxon>Pseudomonadati</taxon>
        <taxon>Spirochaetota</taxon>
        <taxon>Spirochaetia</taxon>
        <taxon>Leptospirales</taxon>
        <taxon>Leptospiraceae</taxon>
        <taxon>Leptospira</taxon>
    </lineage>
</organism>
<gene>
    <name evidence="1" type="ORF">CH379_009025</name>
    <name evidence="2" type="ORF">CH379_04065</name>
</gene>
<name>A0A2N0BCA7_9LEPT</name>
<proteinExistence type="predicted"/>
<evidence type="ECO:0000313" key="3">
    <source>
        <dbReference type="Proteomes" id="UP000232122"/>
    </source>
</evidence>
<evidence type="ECO:0000313" key="2">
    <source>
        <dbReference type="EMBL" id="PJZ94180.1"/>
    </source>
</evidence>
<dbReference type="RefSeq" id="WP_100764664.1">
    <property type="nucleotide sequence ID" value="NZ_NPEF02000010.1"/>
</dbReference>
<accession>A0A2N0BCA7</accession>
<dbReference type="EMBL" id="NPEF02000010">
    <property type="protein sequence ID" value="MDV6235767.1"/>
    <property type="molecule type" value="Genomic_DNA"/>
</dbReference>
<dbReference type="OrthoDB" id="9937317at2"/>
<keyword evidence="3" id="KW-1185">Reference proteome</keyword>
<reference evidence="1" key="3">
    <citation type="submission" date="2023-10" db="EMBL/GenBank/DDBJ databases">
        <authorList>
            <person name="Picardeau M."/>
            <person name="Thibeaux R."/>
        </authorList>
    </citation>
    <scope>NUCLEOTIDE SEQUENCE</scope>
    <source>
        <strain evidence="1">ATI7-C-A5</strain>
    </source>
</reference>
<reference evidence="2" key="1">
    <citation type="submission" date="2017-07" db="EMBL/GenBank/DDBJ databases">
        <title>Leptospira spp. isolated from tropical soils.</title>
        <authorList>
            <person name="Thibeaux R."/>
            <person name="Iraola G."/>
            <person name="Ferres I."/>
            <person name="Bierque E."/>
            <person name="Girault D."/>
            <person name="Soupe-Gilbert M.-E."/>
            <person name="Picardeau M."/>
            <person name="Goarant C."/>
        </authorList>
    </citation>
    <scope>NUCLEOTIDE SEQUENCE [LARGE SCALE GENOMIC DNA]</scope>
    <source>
        <strain evidence="2">ATI7-C-A5</strain>
    </source>
</reference>
<sequence length="235" mass="27744">MGDLRSEFSEKEKIELEKRLELKNLFIDKVFLGLILTVLGGLGELYLERVREVEAATQKWLEYNYKPIETINRQYYILDSDLQEIFGLSRESKNSEINLKFSEYKKKIESFTFSINQNPLMEQEDEEIIQAILIFHRHYHSEFAMEYINFCQNQNADPDIQSRCTALRLFPGVLADNFKAALKNSVKIKENRNVASDFKIRGINYLAFADPEEIPRYVQTTISDFDNYLKQRKRL</sequence>
<evidence type="ECO:0000313" key="1">
    <source>
        <dbReference type="EMBL" id="MDV6235767.1"/>
    </source>
</evidence>
<protein>
    <submittedName>
        <fullName evidence="2">Uncharacterized protein</fullName>
    </submittedName>
</protein>
<comment type="caution">
    <text evidence="2">The sequence shown here is derived from an EMBL/GenBank/DDBJ whole genome shotgun (WGS) entry which is preliminary data.</text>
</comment>
<dbReference type="AlphaFoldDB" id="A0A2N0BCA7"/>
<dbReference type="EMBL" id="NPEF01000025">
    <property type="protein sequence ID" value="PJZ94180.1"/>
    <property type="molecule type" value="Genomic_DNA"/>
</dbReference>